<reference evidence="7 8" key="1">
    <citation type="journal article" date="2019" name="Int. J. Syst. Evol. Microbiol.">
        <title>The Global Catalogue of Microorganisms (GCM) 10K type strain sequencing project: providing services to taxonomists for standard genome sequencing and annotation.</title>
        <authorList>
            <consortium name="The Broad Institute Genomics Platform"/>
            <consortium name="The Broad Institute Genome Sequencing Center for Infectious Disease"/>
            <person name="Wu L."/>
            <person name="Ma J."/>
        </authorList>
    </citation>
    <scope>NUCLEOTIDE SEQUENCE [LARGE SCALE GENOMIC DNA]</scope>
    <source>
        <strain evidence="7 8">JCM 14588</strain>
    </source>
</reference>
<evidence type="ECO:0000256" key="1">
    <source>
        <dbReference type="ARBA" id="ARBA00004651"/>
    </source>
</evidence>
<evidence type="ECO:0000256" key="2">
    <source>
        <dbReference type="ARBA" id="ARBA00022692"/>
    </source>
</evidence>
<dbReference type="PANTHER" id="PTHR11360">
    <property type="entry name" value="MONOCARBOXYLATE TRANSPORTER"/>
    <property type="match status" value="1"/>
</dbReference>
<feature type="transmembrane region" description="Helical" evidence="5">
    <location>
        <begin position="12"/>
        <end position="30"/>
    </location>
</feature>
<keyword evidence="3 5" id="KW-1133">Transmembrane helix</keyword>
<comment type="caution">
    <text evidence="7">The sequence shown here is derived from an EMBL/GenBank/DDBJ whole genome shotgun (WGS) entry which is preliminary data.</text>
</comment>
<dbReference type="InterPro" id="IPR050327">
    <property type="entry name" value="Proton-linked_MCT"/>
</dbReference>
<evidence type="ECO:0000313" key="7">
    <source>
        <dbReference type="EMBL" id="GAA1538785.1"/>
    </source>
</evidence>
<feature type="transmembrane region" description="Helical" evidence="5">
    <location>
        <begin position="310"/>
        <end position="332"/>
    </location>
</feature>
<comment type="subcellular location">
    <subcellularLocation>
        <location evidence="1">Cell membrane</location>
        <topology evidence="1">Multi-pass membrane protein</topology>
    </subcellularLocation>
</comment>
<dbReference type="PROSITE" id="PS50850">
    <property type="entry name" value="MFS"/>
    <property type="match status" value="1"/>
</dbReference>
<evidence type="ECO:0000256" key="3">
    <source>
        <dbReference type="ARBA" id="ARBA00022989"/>
    </source>
</evidence>
<dbReference type="SUPFAM" id="SSF103473">
    <property type="entry name" value="MFS general substrate transporter"/>
    <property type="match status" value="1"/>
</dbReference>
<proteinExistence type="predicted"/>
<evidence type="ECO:0000256" key="5">
    <source>
        <dbReference type="SAM" id="Phobius"/>
    </source>
</evidence>
<gene>
    <name evidence="7" type="ORF">GCM10009762_10540</name>
</gene>
<feature type="transmembrane region" description="Helical" evidence="5">
    <location>
        <begin position="61"/>
        <end position="83"/>
    </location>
</feature>
<feature type="transmembrane region" description="Helical" evidence="5">
    <location>
        <begin position="226"/>
        <end position="249"/>
    </location>
</feature>
<dbReference type="InterPro" id="IPR020846">
    <property type="entry name" value="MFS_dom"/>
</dbReference>
<keyword evidence="8" id="KW-1185">Reference proteome</keyword>
<dbReference type="RefSeq" id="WP_346029922.1">
    <property type="nucleotide sequence ID" value="NZ_BAAANV010000031.1"/>
</dbReference>
<evidence type="ECO:0000313" key="8">
    <source>
        <dbReference type="Proteomes" id="UP001501288"/>
    </source>
</evidence>
<feature type="transmembrane region" description="Helical" evidence="5">
    <location>
        <begin position="125"/>
        <end position="145"/>
    </location>
</feature>
<name>A0ABN2BEE5_9MICO</name>
<accession>A0ABN2BEE5</accession>
<dbReference type="InterPro" id="IPR011701">
    <property type="entry name" value="MFS"/>
</dbReference>
<dbReference type="CDD" id="cd17355">
    <property type="entry name" value="MFS_YcxA_like"/>
    <property type="match status" value="1"/>
</dbReference>
<keyword evidence="2 5" id="KW-0812">Transmembrane</keyword>
<feature type="transmembrane region" description="Helical" evidence="5">
    <location>
        <begin position="95"/>
        <end position="119"/>
    </location>
</feature>
<feature type="transmembrane region" description="Helical" evidence="5">
    <location>
        <begin position="344"/>
        <end position="364"/>
    </location>
</feature>
<dbReference type="EMBL" id="BAAANV010000031">
    <property type="protein sequence ID" value="GAA1538785.1"/>
    <property type="molecule type" value="Genomic_DNA"/>
</dbReference>
<dbReference type="Pfam" id="PF07690">
    <property type="entry name" value="MFS_1"/>
    <property type="match status" value="1"/>
</dbReference>
<dbReference type="Proteomes" id="UP001501288">
    <property type="component" value="Unassembled WGS sequence"/>
</dbReference>
<sequence>MVARRDVGRPSLNLVLYGIAVPFTAALMQAWGVRRTVTWSLVIVGLASAAVTLVGEPWQLWLLWGVFIGLGTGSMALTFGTIIANRWFVSHRGTVTGIFSAATAAGQVLFVPVIAMIATGPGWRTASLVAGACSLVMALLCLLFLRDRPADAGARAVGATAASDAEAEDEGPASISMAVTALRSAGRHWSFWVLMLTFLVCGWSTNGIVVTHLAPAAHDHSMAPTTAATLIGIIGIFDIVGTVASGWLTDRYDPRILLAIDYVTRGISLVFINGLLGPSVDMPMWAFVVFYGLDWTATVPPTVELCRRHFGLHASGVVFGWIYASHMIGAGIGASVSGALRSGAGSYASAWLLTAGLCLVAGVLPMTMKRGPKAHDDDQIAVPL</sequence>
<evidence type="ECO:0000256" key="4">
    <source>
        <dbReference type="ARBA" id="ARBA00023136"/>
    </source>
</evidence>
<dbReference type="Gene3D" id="1.20.1250.20">
    <property type="entry name" value="MFS general substrate transporter like domains"/>
    <property type="match status" value="2"/>
</dbReference>
<evidence type="ECO:0000259" key="6">
    <source>
        <dbReference type="PROSITE" id="PS50850"/>
    </source>
</evidence>
<protein>
    <submittedName>
        <fullName evidence="7">MFS transporter</fullName>
    </submittedName>
</protein>
<keyword evidence="4 5" id="KW-0472">Membrane</keyword>
<feature type="transmembrane region" description="Helical" evidence="5">
    <location>
        <begin position="191"/>
        <end position="214"/>
    </location>
</feature>
<organism evidence="7 8">
    <name type="scientific">Dermacoccus barathri</name>
    <dbReference type="NCBI Taxonomy" id="322601"/>
    <lineage>
        <taxon>Bacteria</taxon>
        <taxon>Bacillati</taxon>
        <taxon>Actinomycetota</taxon>
        <taxon>Actinomycetes</taxon>
        <taxon>Micrococcales</taxon>
        <taxon>Dermacoccaceae</taxon>
        <taxon>Dermacoccus</taxon>
    </lineage>
</organism>
<dbReference type="InterPro" id="IPR036259">
    <property type="entry name" value="MFS_trans_sf"/>
</dbReference>
<feature type="domain" description="Major facilitator superfamily (MFS) profile" evidence="6">
    <location>
        <begin position="1"/>
        <end position="373"/>
    </location>
</feature>
<dbReference type="PANTHER" id="PTHR11360:SF284">
    <property type="entry name" value="EG:103B4.3 PROTEIN-RELATED"/>
    <property type="match status" value="1"/>
</dbReference>